<organism evidence="1 2">
    <name type="scientific">Flavobacterium jejuense</name>
    <dbReference type="NCBI Taxonomy" id="1544455"/>
    <lineage>
        <taxon>Bacteria</taxon>
        <taxon>Pseudomonadati</taxon>
        <taxon>Bacteroidota</taxon>
        <taxon>Flavobacteriia</taxon>
        <taxon>Flavobacteriales</taxon>
        <taxon>Flavobacteriaceae</taxon>
        <taxon>Flavobacterium</taxon>
    </lineage>
</organism>
<evidence type="ECO:0008006" key="3">
    <source>
        <dbReference type="Google" id="ProtNLM"/>
    </source>
</evidence>
<protein>
    <recommendedName>
        <fullName evidence="3">Nudix hydrolase domain-containing protein</fullName>
    </recommendedName>
</protein>
<keyword evidence="2" id="KW-1185">Reference proteome</keyword>
<gene>
    <name evidence="1" type="ORF">FIA58_009910</name>
</gene>
<dbReference type="Proteomes" id="UP000817854">
    <property type="component" value="Unassembled WGS sequence"/>
</dbReference>
<reference evidence="2" key="1">
    <citation type="submission" date="2019-05" db="EMBL/GenBank/DDBJ databases">
        <title>Flavobacterium profundi sp. nov., isolated from a deep-sea seamount.</title>
        <authorList>
            <person name="Zhang D.-C."/>
        </authorList>
    </citation>
    <scope>NUCLEOTIDE SEQUENCE [LARGE SCALE GENOMIC DNA]</scope>
    <source>
        <strain evidence="2">EC11</strain>
    </source>
</reference>
<accession>A0ABX0IQK8</accession>
<evidence type="ECO:0000313" key="1">
    <source>
        <dbReference type="EMBL" id="NHN25988.1"/>
    </source>
</evidence>
<reference evidence="1 2" key="3">
    <citation type="submission" date="2020-02" db="EMBL/GenBank/DDBJ databases">
        <title>Flavobacterium profundi sp. nov., isolated from a deep-sea seamount.</title>
        <authorList>
            <person name="Zhang D.-C."/>
        </authorList>
    </citation>
    <scope>NUCLEOTIDE SEQUENCE [LARGE SCALE GENOMIC DNA]</scope>
    <source>
        <strain evidence="1 2">EC11</strain>
    </source>
</reference>
<dbReference type="RefSeq" id="WP_140962320.1">
    <property type="nucleotide sequence ID" value="NZ_VEVQ02000005.1"/>
</dbReference>
<dbReference type="EMBL" id="VEVQ02000005">
    <property type="protein sequence ID" value="NHN25988.1"/>
    <property type="molecule type" value="Genomic_DNA"/>
</dbReference>
<evidence type="ECO:0000313" key="2">
    <source>
        <dbReference type="Proteomes" id="UP000817854"/>
    </source>
</evidence>
<sequence>MNSYLIIENNKEVTIKSIKQWHTYGGLLEGIPNDKMNARIIERTKIEAKEFSHMEEIYLIEPKEMPIDYDGKYPFGNPAALPGVTCVAELWHNDVFRDTNKMFSSLCIIWFQEDYAFPIDEEIVKAIKEIPFSKICGEFDY</sequence>
<proteinExistence type="predicted"/>
<name>A0ABX0IQK8_9FLAO</name>
<comment type="caution">
    <text evidence="1">The sequence shown here is derived from an EMBL/GenBank/DDBJ whole genome shotgun (WGS) entry which is preliminary data.</text>
</comment>
<reference evidence="1 2" key="2">
    <citation type="submission" date="2019-05" db="EMBL/GenBank/DDBJ databases">
        <authorList>
            <person name="Lianzixin W."/>
        </authorList>
    </citation>
    <scope>NUCLEOTIDE SEQUENCE [LARGE SCALE GENOMIC DNA]</scope>
    <source>
        <strain evidence="1 2">EC11</strain>
    </source>
</reference>